<dbReference type="OrthoDB" id="5416589at2759"/>
<dbReference type="Gene3D" id="3.30.110.20">
    <property type="entry name" value="Alba-like domain"/>
    <property type="match status" value="1"/>
</dbReference>
<dbReference type="Proteomes" id="UP000244722">
    <property type="component" value="Unassembled WGS sequence"/>
</dbReference>
<dbReference type="InterPro" id="IPR014612">
    <property type="entry name" value="Pop7/Rpp20"/>
</dbReference>
<dbReference type="GO" id="GO:0003723">
    <property type="term" value="F:RNA binding"/>
    <property type="evidence" value="ECO:0007669"/>
    <property type="project" value="TreeGrafter"/>
</dbReference>
<evidence type="ECO:0000313" key="5">
    <source>
        <dbReference type="EMBL" id="PUU73548.1"/>
    </source>
</evidence>
<dbReference type="GO" id="GO:0000171">
    <property type="term" value="F:ribonuclease MRP activity"/>
    <property type="evidence" value="ECO:0007669"/>
    <property type="project" value="TreeGrafter"/>
</dbReference>
<feature type="region of interest" description="Disordered" evidence="4">
    <location>
        <begin position="1"/>
        <end position="58"/>
    </location>
</feature>
<name>A0A2T6ZDH1_TUBBO</name>
<keyword evidence="3" id="KW-0539">Nucleus</keyword>
<dbReference type="Pfam" id="PF12328">
    <property type="entry name" value="Rpp20"/>
    <property type="match status" value="1"/>
</dbReference>
<dbReference type="PANTHER" id="PTHR28256">
    <property type="entry name" value="RIBONUCLEASES P/MRP PROTEIN SUBUNIT POP7"/>
    <property type="match status" value="1"/>
</dbReference>
<dbReference type="GO" id="GO:0000172">
    <property type="term" value="C:ribonuclease MRP complex"/>
    <property type="evidence" value="ECO:0007669"/>
    <property type="project" value="InterPro"/>
</dbReference>
<dbReference type="GO" id="GO:0004526">
    <property type="term" value="F:ribonuclease P activity"/>
    <property type="evidence" value="ECO:0007669"/>
    <property type="project" value="TreeGrafter"/>
</dbReference>
<evidence type="ECO:0000256" key="4">
    <source>
        <dbReference type="SAM" id="MobiDB-lite"/>
    </source>
</evidence>
<proteinExistence type="predicted"/>
<dbReference type="GO" id="GO:0006364">
    <property type="term" value="P:rRNA processing"/>
    <property type="evidence" value="ECO:0007669"/>
    <property type="project" value="TreeGrafter"/>
</dbReference>
<reference evidence="5 6" key="1">
    <citation type="submission" date="2017-04" db="EMBL/GenBank/DDBJ databases">
        <title>Draft genome sequence of Tuber borchii Vittad., a whitish edible truffle.</title>
        <authorList>
            <consortium name="DOE Joint Genome Institute"/>
            <person name="Murat C."/>
            <person name="Kuo A."/>
            <person name="Barry K.W."/>
            <person name="Clum A."/>
            <person name="Dockter R.B."/>
            <person name="Fauchery L."/>
            <person name="Iotti M."/>
            <person name="Kohler A."/>
            <person name="Labutti K."/>
            <person name="Lindquist E.A."/>
            <person name="Lipzen A."/>
            <person name="Ohm R.A."/>
            <person name="Wang M."/>
            <person name="Grigoriev I.V."/>
            <person name="Zambonelli A."/>
            <person name="Martin F.M."/>
        </authorList>
    </citation>
    <scope>NUCLEOTIDE SEQUENCE [LARGE SCALE GENOMIC DNA]</scope>
    <source>
        <strain evidence="5 6">Tbo3840</strain>
    </source>
</reference>
<sequence length="173" mass="18853">MANNPPTPSTSLINQKPPPPFPRLPPHKKFHKRPLLHPPIPPRSASSSSSSGPKTIYISPRTPFVSAIKRARTLLGSAPGEVILLRASGRAIEKALQVGLCLLEGGEGVRICTGGVEVLDDVVGVGGYKRKWGEEEEGDEGEGEEEGEEEKEEEGEDVRRRWTSTVEVWVTKK</sequence>
<feature type="compositionally biased region" description="Acidic residues" evidence="4">
    <location>
        <begin position="134"/>
        <end position="156"/>
    </location>
</feature>
<dbReference type="PANTHER" id="PTHR28256:SF1">
    <property type="entry name" value="RIBONUCLEASES P_MRP PROTEIN SUBUNIT POP7"/>
    <property type="match status" value="1"/>
</dbReference>
<feature type="compositionally biased region" description="Basic residues" evidence="4">
    <location>
        <begin position="25"/>
        <end position="35"/>
    </location>
</feature>
<dbReference type="AlphaFoldDB" id="A0A2T6ZDH1"/>
<evidence type="ECO:0000256" key="3">
    <source>
        <dbReference type="ARBA" id="ARBA00023242"/>
    </source>
</evidence>
<evidence type="ECO:0000256" key="2">
    <source>
        <dbReference type="ARBA" id="ARBA00022694"/>
    </source>
</evidence>
<dbReference type="InterPro" id="IPR036882">
    <property type="entry name" value="Alba-like_dom_sf"/>
</dbReference>
<keyword evidence="2" id="KW-0819">tRNA processing</keyword>
<organism evidence="5 6">
    <name type="scientific">Tuber borchii</name>
    <name type="common">White truffle</name>
    <dbReference type="NCBI Taxonomy" id="42251"/>
    <lineage>
        <taxon>Eukaryota</taxon>
        <taxon>Fungi</taxon>
        <taxon>Dikarya</taxon>
        <taxon>Ascomycota</taxon>
        <taxon>Pezizomycotina</taxon>
        <taxon>Pezizomycetes</taxon>
        <taxon>Pezizales</taxon>
        <taxon>Tuberaceae</taxon>
        <taxon>Tuber</taxon>
    </lineage>
</organism>
<dbReference type="EMBL" id="NESQ01000369">
    <property type="protein sequence ID" value="PUU73548.1"/>
    <property type="molecule type" value="Genomic_DNA"/>
</dbReference>
<protein>
    <submittedName>
        <fullName evidence="5">Uncharacterized protein</fullName>
    </submittedName>
</protein>
<dbReference type="GO" id="GO:0005655">
    <property type="term" value="C:nucleolar ribonuclease P complex"/>
    <property type="evidence" value="ECO:0007669"/>
    <property type="project" value="InterPro"/>
</dbReference>
<gene>
    <name evidence="5" type="ORF">B9Z19DRAFT_1135014</name>
</gene>
<keyword evidence="6" id="KW-1185">Reference proteome</keyword>
<dbReference type="GO" id="GO:0000294">
    <property type="term" value="P:nuclear-transcribed mRNA catabolic process, RNase MRP-dependent"/>
    <property type="evidence" value="ECO:0007669"/>
    <property type="project" value="TreeGrafter"/>
</dbReference>
<dbReference type="GO" id="GO:0001682">
    <property type="term" value="P:tRNA 5'-leader removal"/>
    <property type="evidence" value="ECO:0007669"/>
    <property type="project" value="InterPro"/>
</dbReference>
<feature type="region of interest" description="Disordered" evidence="4">
    <location>
        <begin position="130"/>
        <end position="161"/>
    </location>
</feature>
<comment type="subcellular location">
    <subcellularLocation>
        <location evidence="1">Nucleus</location>
    </subcellularLocation>
</comment>
<evidence type="ECO:0000256" key="1">
    <source>
        <dbReference type="ARBA" id="ARBA00004123"/>
    </source>
</evidence>
<dbReference type="InterPro" id="IPR020241">
    <property type="entry name" value="RNase_P/MRP_Pop7_fungi"/>
</dbReference>
<feature type="compositionally biased region" description="Low complexity" evidence="4">
    <location>
        <begin position="43"/>
        <end position="53"/>
    </location>
</feature>
<accession>A0A2T6ZDH1</accession>
<dbReference type="GO" id="GO:0034965">
    <property type="term" value="P:intronic box C/D snoRNA processing"/>
    <property type="evidence" value="ECO:0007669"/>
    <property type="project" value="TreeGrafter"/>
</dbReference>
<dbReference type="STRING" id="42251.A0A2T6ZDH1"/>
<evidence type="ECO:0000313" key="6">
    <source>
        <dbReference type="Proteomes" id="UP000244722"/>
    </source>
</evidence>
<comment type="caution">
    <text evidence="5">The sequence shown here is derived from an EMBL/GenBank/DDBJ whole genome shotgun (WGS) entry which is preliminary data.</text>
</comment>